<organism evidence="7 8">
    <name type="scientific">Megasphaera paucivorans</name>
    <dbReference type="NCBI Taxonomy" id="349095"/>
    <lineage>
        <taxon>Bacteria</taxon>
        <taxon>Bacillati</taxon>
        <taxon>Bacillota</taxon>
        <taxon>Negativicutes</taxon>
        <taxon>Veillonellales</taxon>
        <taxon>Veillonellaceae</taxon>
        <taxon>Megasphaera</taxon>
    </lineage>
</organism>
<evidence type="ECO:0000256" key="2">
    <source>
        <dbReference type="ARBA" id="ARBA00010961"/>
    </source>
</evidence>
<dbReference type="NCBIfam" id="NF033543">
    <property type="entry name" value="transpos_IS256"/>
    <property type="match status" value="1"/>
</dbReference>
<evidence type="ECO:0000256" key="3">
    <source>
        <dbReference type="ARBA" id="ARBA00022578"/>
    </source>
</evidence>
<dbReference type="Pfam" id="PF00872">
    <property type="entry name" value="Transposase_mut"/>
    <property type="match status" value="1"/>
</dbReference>
<dbReference type="GO" id="GO:0004803">
    <property type="term" value="F:transposase activity"/>
    <property type="evidence" value="ECO:0007669"/>
    <property type="project" value="UniProtKB-UniRule"/>
</dbReference>
<accession>A0A1H0C9B3</accession>
<evidence type="ECO:0000256" key="5">
    <source>
        <dbReference type="ARBA" id="ARBA00023172"/>
    </source>
</evidence>
<keyword evidence="8" id="KW-1185">Reference proteome</keyword>
<evidence type="ECO:0000313" key="8">
    <source>
        <dbReference type="Proteomes" id="UP000199309"/>
    </source>
</evidence>
<protein>
    <recommendedName>
        <fullName evidence="6">Mutator family transposase</fullName>
    </recommendedName>
</protein>
<name>A0A1H0C9B3_9FIRM</name>
<keyword evidence="4 6" id="KW-0238">DNA-binding</keyword>
<dbReference type="Proteomes" id="UP000199309">
    <property type="component" value="Unassembled WGS sequence"/>
</dbReference>
<evidence type="ECO:0000256" key="1">
    <source>
        <dbReference type="ARBA" id="ARBA00002190"/>
    </source>
</evidence>
<dbReference type="InterPro" id="IPR001207">
    <property type="entry name" value="Transposase_mutator"/>
</dbReference>
<dbReference type="GO" id="GO:0003677">
    <property type="term" value="F:DNA binding"/>
    <property type="evidence" value="ECO:0007669"/>
    <property type="project" value="UniProtKB-UniRule"/>
</dbReference>
<proteinExistence type="inferred from homology"/>
<dbReference type="PANTHER" id="PTHR33217:SF8">
    <property type="entry name" value="MUTATOR FAMILY TRANSPOSASE"/>
    <property type="match status" value="1"/>
</dbReference>
<evidence type="ECO:0000313" key="7">
    <source>
        <dbReference type="EMBL" id="SDN54468.1"/>
    </source>
</evidence>
<evidence type="ECO:0000256" key="6">
    <source>
        <dbReference type="RuleBase" id="RU365089"/>
    </source>
</evidence>
<dbReference type="EMBL" id="FNHQ01000072">
    <property type="protein sequence ID" value="SDN54468.1"/>
    <property type="molecule type" value="Genomic_DNA"/>
</dbReference>
<comment type="function">
    <text evidence="1 6">Required for the transposition of the insertion element.</text>
</comment>
<dbReference type="AlphaFoldDB" id="A0A1H0C9B3"/>
<reference evidence="7 8" key="1">
    <citation type="submission" date="2016-10" db="EMBL/GenBank/DDBJ databases">
        <authorList>
            <person name="de Groot N.N."/>
        </authorList>
    </citation>
    <scope>NUCLEOTIDE SEQUENCE [LARGE SCALE GENOMIC DNA]</scope>
    <source>
        <strain evidence="7 8">DSM 16981</strain>
    </source>
</reference>
<keyword evidence="5 6" id="KW-0233">DNA recombination</keyword>
<comment type="similarity">
    <text evidence="2 6">Belongs to the transposase mutator family.</text>
</comment>
<dbReference type="GO" id="GO:0006313">
    <property type="term" value="P:DNA transposition"/>
    <property type="evidence" value="ECO:0007669"/>
    <property type="project" value="UniProtKB-UniRule"/>
</dbReference>
<gene>
    <name evidence="7" type="ORF">SAMN05660299_02859</name>
</gene>
<dbReference type="PANTHER" id="PTHR33217">
    <property type="entry name" value="TRANSPOSASE FOR INSERTION SEQUENCE ELEMENT IS1081"/>
    <property type="match status" value="1"/>
</dbReference>
<keyword evidence="6" id="KW-0814">Transposable element</keyword>
<keyword evidence="3 6" id="KW-0815">Transposition</keyword>
<sequence length="419" mass="48506">MSTALMKKRRNPSEKGQAIAKLIMEQYQPKTQEDMQIALKDVFGPIFEAMLQGEIDNHLGYSSNDHSKKETSNRRNGYTEKTIQTSVGEVPIRVPRDRESTFEPQVVPKRTKDVTGIESKVLAMYARGMSQRDIAKTIDDIYGFELSAESISNITDRVMDEVQHWQTRPLNPFYPFLFVDCLYVSVRKDYETKNHAVYVILGYDINGSKDVLGLWMNETEGKHNWMQIFDELKARGVEDVGFICMDGVSGLEEGAKSIFPQVVVQRCIVHLIRNSIKYIPSKDYKAYTTQLRKVYGAVNLKSAEAEFERFKQAWSQYPGAVETWKRNWQHVQQLFNYGSAVRKVMYTTNAIESVNSSFRKVTKKGSFSSEESVFKVLYLRVKELYAKWEGHHIQNWAMVRNQLAMDDKLQARILKYEKF</sequence>
<evidence type="ECO:0000256" key="4">
    <source>
        <dbReference type="ARBA" id="ARBA00023125"/>
    </source>
</evidence>